<evidence type="ECO:0000259" key="1">
    <source>
        <dbReference type="PROSITE" id="PS50097"/>
    </source>
</evidence>
<accession>S8FWA9</accession>
<dbReference type="Gene3D" id="3.30.710.10">
    <property type="entry name" value="Potassium Channel Kv1.1, Chain A"/>
    <property type="match status" value="1"/>
</dbReference>
<gene>
    <name evidence="2" type="ORF">FOMPIDRAFT_39181</name>
</gene>
<dbReference type="STRING" id="743788.S8FWA9"/>
<protein>
    <recommendedName>
        <fullName evidence="1">BTB domain-containing protein</fullName>
    </recommendedName>
</protein>
<reference evidence="2 3" key="1">
    <citation type="journal article" date="2012" name="Science">
        <title>The Paleozoic origin of enzymatic lignin decomposition reconstructed from 31 fungal genomes.</title>
        <authorList>
            <person name="Floudas D."/>
            <person name="Binder M."/>
            <person name="Riley R."/>
            <person name="Barry K."/>
            <person name="Blanchette R.A."/>
            <person name="Henrissat B."/>
            <person name="Martinez A.T."/>
            <person name="Otillar R."/>
            <person name="Spatafora J.W."/>
            <person name="Yadav J.S."/>
            <person name="Aerts A."/>
            <person name="Benoit I."/>
            <person name="Boyd A."/>
            <person name="Carlson A."/>
            <person name="Copeland A."/>
            <person name="Coutinho P.M."/>
            <person name="de Vries R.P."/>
            <person name="Ferreira P."/>
            <person name="Findley K."/>
            <person name="Foster B."/>
            <person name="Gaskell J."/>
            <person name="Glotzer D."/>
            <person name="Gorecki P."/>
            <person name="Heitman J."/>
            <person name="Hesse C."/>
            <person name="Hori C."/>
            <person name="Igarashi K."/>
            <person name="Jurgens J.A."/>
            <person name="Kallen N."/>
            <person name="Kersten P."/>
            <person name="Kohler A."/>
            <person name="Kuees U."/>
            <person name="Kumar T.K.A."/>
            <person name="Kuo A."/>
            <person name="LaButti K."/>
            <person name="Larrondo L.F."/>
            <person name="Lindquist E."/>
            <person name="Ling A."/>
            <person name="Lombard V."/>
            <person name="Lucas S."/>
            <person name="Lundell T."/>
            <person name="Martin R."/>
            <person name="McLaughlin D.J."/>
            <person name="Morgenstern I."/>
            <person name="Morin E."/>
            <person name="Murat C."/>
            <person name="Nagy L.G."/>
            <person name="Nolan M."/>
            <person name="Ohm R.A."/>
            <person name="Patyshakuliyeva A."/>
            <person name="Rokas A."/>
            <person name="Ruiz-Duenas F.J."/>
            <person name="Sabat G."/>
            <person name="Salamov A."/>
            <person name="Samejima M."/>
            <person name="Schmutz J."/>
            <person name="Slot J.C."/>
            <person name="St John F."/>
            <person name="Stenlid J."/>
            <person name="Sun H."/>
            <person name="Sun S."/>
            <person name="Syed K."/>
            <person name="Tsang A."/>
            <person name="Wiebenga A."/>
            <person name="Young D."/>
            <person name="Pisabarro A."/>
            <person name="Eastwood D.C."/>
            <person name="Martin F."/>
            <person name="Cullen D."/>
            <person name="Grigoriev I.V."/>
            <person name="Hibbett D.S."/>
        </authorList>
    </citation>
    <scope>NUCLEOTIDE SEQUENCE</scope>
    <source>
        <strain evidence="3">FP-58527</strain>
    </source>
</reference>
<evidence type="ECO:0000313" key="2">
    <source>
        <dbReference type="EMBL" id="EPT02545.1"/>
    </source>
</evidence>
<dbReference type="InterPro" id="IPR000210">
    <property type="entry name" value="BTB/POZ_dom"/>
</dbReference>
<feature type="domain" description="BTB" evidence="1">
    <location>
        <begin position="24"/>
        <end position="95"/>
    </location>
</feature>
<keyword evidence="3" id="KW-1185">Reference proteome</keyword>
<dbReference type="Proteomes" id="UP000015241">
    <property type="component" value="Unassembled WGS sequence"/>
</dbReference>
<dbReference type="OrthoDB" id="3036049at2759"/>
<organism evidence="2 3">
    <name type="scientific">Fomitopsis schrenkii</name>
    <name type="common">Brown rot fungus</name>
    <dbReference type="NCBI Taxonomy" id="2126942"/>
    <lineage>
        <taxon>Eukaryota</taxon>
        <taxon>Fungi</taxon>
        <taxon>Dikarya</taxon>
        <taxon>Basidiomycota</taxon>
        <taxon>Agaricomycotina</taxon>
        <taxon>Agaricomycetes</taxon>
        <taxon>Polyporales</taxon>
        <taxon>Fomitopsis</taxon>
    </lineage>
</organism>
<proteinExistence type="predicted"/>
<dbReference type="SMART" id="SM00225">
    <property type="entry name" value="BTB"/>
    <property type="match status" value="1"/>
</dbReference>
<evidence type="ECO:0000313" key="3">
    <source>
        <dbReference type="Proteomes" id="UP000015241"/>
    </source>
</evidence>
<name>S8FWA9_FOMSC</name>
<dbReference type="EMBL" id="KE504135">
    <property type="protein sequence ID" value="EPT02545.1"/>
    <property type="molecule type" value="Genomic_DNA"/>
</dbReference>
<sequence length="321" mass="36234">MEALAQAEDQSALIHDEEIWFPDGNVVLVAQGRAFKVYQGLLCRDSEVFRDLFAVPQPSSVEALDGCPIVHLTDSHEELRHVLRVIFDGKRHYRPGEQLEFAIVAAIVRLSHKYQLDYVRDDFLERMKSCFGTDCGDWQSVSRHNGNHAMRFRDTDAISVVNIARLTGADSMLPTALYLCCQLDAEYIISGYRRTPDDTVESLSPEDAATCVNARQSLVRKSLADALDIFNPSLICHNDDDRCRSAIDTLRQNRLAQRADVLMRLFSGLRPNLLLIGGIKRQGLLCRACTDALRGAELKVFKNNWEDLPRLLCVNVPTDWT</sequence>
<dbReference type="InParanoid" id="S8FWA9"/>
<dbReference type="HOGENOM" id="CLU_033082_3_0_1"/>
<dbReference type="InterPro" id="IPR011333">
    <property type="entry name" value="SKP1/BTB/POZ_sf"/>
</dbReference>
<dbReference type="AlphaFoldDB" id="S8FWA9"/>
<dbReference type="PROSITE" id="PS50097">
    <property type="entry name" value="BTB"/>
    <property type="match status" value="1"/>
</dbReference>